<dbReference type="PANTHER" id="PTHR43105">
    <property type="entry name" value="RESPIRATORY NITRATE REDUCTASE"/>
    <property type="match status" value="1"/>
</dbReference>
<accession>A0A7J9P9Z2</accession>
<dbReference type="EMBL" id="JACDUN010000001">
    <property type="protein sequence ID" value="MBA2858219.1"/>
    <property type="molecule type" value="Genomic_DNA"/>
</dbReference>
<evidence type="ECO:0000256" key="1">
    <source>
        <dbReference type="ARBA" id="ARBA00023002"/>
    </source>
</evidence>
<reference evidence="3 4" key="1">
    <citation type="submission" date="2020-07" db="EMBL/GenBank/DDBJ databases">
        <title>Genomic Encyclopedia of Type Strains, Phase IV (KMG-V): Genome sequencing to study the core and pangenomes of soil and plant-associated prokaryotes.</title>
        <authorList>
            <person name="Whitman W."/>
        </authorList>
    </citation>
    <scope>NUCLEOTIDE SEQUENCE [LARGE SCALE GENOMIC DNA]</scope>
    <source>
        <strain evidence="3 4">C12</strain>
    </source>
</reference>
<dbReference type="InterPro" id="IPR050123">
    <property type="entry name" value="Prok_molybdopt-oxidoreductase"/>
</dbReference>
<proteinExistence type="predicted"/>
<dbReference type="EC" id="1.2.7.12" evidence="3"/>
<dbReference type="GO" id="GO:0015948">
    <property type="term" value="P:methanogenesis"/>
    <property type="evidence" value="ECO:0007669"/>
    <property type="project" value="InterPro"/>
</dbReference>
<dbReference type="GO" id="GO:0016020">
    <property type="term" value="C:membrane"/>
    <property type="evidence" value="ECO:0007669"/>
    <property type="project" value="TreeGrafter"/>
</dbReference>
<gene>
    <name evidence="3" type="ORF">HNP93_000920</name>
</gene>
<dbReference type="GO" id="GO:0022904">
    <property type="term" value="P:respiratory electron transport chain"/>
    <property type="evidence" value="ECO:0007669"/>
    <property type="project" value="TreeGrafter"/>
</dbReference>
<dbReference type="Proteomes" id="UP000558015">
    <property type="component" value="Unassembled WGS sequence"/>
</dbReference>
<name>A0A7J9P9Z2_METMI</name>
<dbReference type="PANTHER" id="PTHR43105:SF14">
    <property type="entry name" value="FORMATE DEHYDROGENASE H"/>
    <property type="match status" value="1"/>
</dbReference>
<evidence type="ECO:0000313" key="4">
    <source>
        <dbReference type="Proteomes" id="UP000558015"/>
    </source>
</evidence>
<dbReference type="InterPro" id="IPR006656">
    <property type="entry name" value="Mopterin_OxRdtase"/>
</dbReference>
<organism evidence="3 4">
    <name type="scientific">Methanococcus maripaludis</name>
    <name type="common">Methanococcus deltae</name>
    <dbReference type="NCBI Taxonomy" id="39152"/>
    <lineage>
        <taxon>Archaea</taxon>
        <taxon>Methanobacteriati</taxon>
        <taxon>Methanobacteriota</taxon>
        <taxon>Methanomada group</taxon>
        <taxon>Methanococci</taxon>
        <taxon>Methanococcales</taxon>
        <taxon>Methanococcaceae</taxon>
        <taxon>Methanococcus</taxon>
    </lineage>
</organism>
<evidence type="ECO:0000313" key="3">
    <source>
        <dbReference type="EMBL" id="MBA2858219.1"/>
    </source>
</evidence>
<comment type="caution">
    <text evidence="3">The sequence shown here is derived from an EMBL/GenBank/DDBJ whole genome shotgun (WGS) entry which is preliminary data.</text>
</comment>
<protein>
    <submittedName>
        <fullName evidence="3">Formylmethanofuran dehydrogenase subunit B</fullName>
        <ecNumber evidence="3">1.2.7.12</ecNumber>
    </submittedName>
</protein>
<dbReference type="GO" id="GO:0018493">
    <property type="term" value="F:formylmethanofuran dehydrogenase activity"/>
    <property type="evidence" value="ECO:0007669"/>
    <property type="project" value="UniProtKB-EC"/>
</dbReference>
<sequence>MDVIKNVVCPFCGTLCDDIECFVESGHIVKTRNACRIGHSKFTHKKGAVRYTEPLYRENKKDDFKKIDFDTAIEKTAEILVNAKKPLIYGFSATECHAHIEGMKLAEQIRGIVSNTAEVCHGPSVWALQDVGYPICTLGEVKNRADVVIYWGSNPMHAHPRHMSRYGVFPRGFFRSRGRKDRILIVVDPRETATAKLADIHLKVDPHKDYELISAIRSALKGFEVQSETIAGIPKETIYETVEILKNAQYGELFFAMGVTHTVGKHRNIDTAIELVIDLNAQTKFTLIPMRGHYNVNGFNQVCTWISGFPLCVDYSRGFPEFNPGDTSVTDSLLRGEADAMLNIASDPGAHFPQNAVKRMSKIPLICIDPHETPTSVLANIILPPTIAGVEDTGTAYRMDGVPLELKKVIDPPKSTLADREILKRISKKVGELLK</sequence>
<dbReference type="PIRSF" id="PIRSF005646">
    <property type="entry name" value="FwdB"/>
    <property type="match status" value="1"/>
</dbReference>
<dbReference type="SUPFAM" id="SSF53706">
    <property type="entry name" value="Formate dehydrogenase/DMSO reductase, domains 1-3"/>
    <property type="match status" value="1"/>
</dbReference>
<dbReference type="AlphaFoldDB" id="A0A7J9P9Z2"/>
<evidence type="ECO:0000259" key="2">
    <source>
        <dbReference type="Pfam" id="PF00384"/>
    </source>
</evidence>
<dbReference type="GO" id="GO:0003954">
    <property type="term" value="F:NADH dehydrogenase activity"/>
    <property type="evidence" value="ECO:0007669"/>
    <property type="project" value="TreeGrafter"/>
</dbReference>
<dbReference type="InterPro" id="IPR016457">
    <property type="entry name" value="Formylmethanofuran_DH_bsu"/>
</dbReference>
<dbReference type="Gene3D" id="3.40.228.10">
    <property type="entry name" value="Dimethylsulfoxide Reductase, domain 2"/>
    <property type="match status" value="2"/>
</dbReference>
<dbReference type="Gene3D" id="3.40.50.740">
    <property type="match status" value="1"/>
</dbReference>
<dbReference type="NCBIfam" id="TIGR03129">
    <property type="entry name" value="one_C_dehyd_B"/>
    <property type="match status" value="1"/>
</dbReference>
<dbReference type="Pfam" id="PF00384">
    <property type="entry name" value="Molybdopterin"/>
    <property type="match status" value="1"/>
</dbReference>
<keyword evidence="1 3" id="KW-0560">Oxidoreductase</keyword>
<dbReference type="CDD" id="cd02761">
    <property type="entry name" value="MopB_FmdB-FwdB"/>
    <property type="match status" value="1"/>
</dbReference>
<feature type="domain" description="Molybdopterin oxidoreductase" evidence="2">
    <location>
        <begin position="50"/>
        <end position="429"/>
    </location>
</feature>